<keyword evidence="2" id="KW-0472">Membrane</keyword>
<feature type="transmembrane region" description="Helical" evidence="2">
    <location>
        <begin position="49"/>
        <end position="68"/>
    </location>
</feature>
<accession>A0A6A1V9I7</accession>
<dbReference type="EMBL" id="RXIC02000024">
    <property type="protein sequence ID" value="KAB1209331.1"/>
    <property type="molecule type" value="Genomic_DNA"/>
</dbReference>
<dbReference type="AlphaFoldDB" id="A0A6A1V9I7"/>
<keyword evidence="4" id="KW-1185">Reference proteome</keyword>
<sequence>MSEGRRMGIAGTSLGLILPRGMEFASYLIKKVKALENENDSLKRTRRSLKILLGVSWIALASFGVALLRCSMA</sequence>
<evidence type="ECO:0000256" key="1">
    <source>
        <dbReference type="SAM" id="Coils"/>
    </source>
</evidence>
<keyword evidence="2" id="KW-0812">Transmembrane</keyword>
<evidence type="ECO:0000256" key="2">
    <source>
        <dbReference type="SAM" id="Phobius"/>
    </source>
</evidence>
<evidence type="ECO:0000313" key="4">
    <source>
        <dbReference type="Proteomes" id="UP000516437"/>
    </source>
</evidence>
<organism evidence="3 4">
    <name type="scientific">Morella rubra</name>
    <name type="common">Chinese bayberry</name>
    <dbReference type="NCBI Taxonomy" id="262757"/>
    <lineage>
        <taxon>Eukaryota</taxon>
        <taxon>Viridiplantae</taxon>
        <taxon>Streptophyta</taxon>
        <taxon>Embryophyta</taxon>
        <taxon>Tracheophyta</taxon>
        <taxon>Spermatophyta</taxon>
        <taxon>Magnoliopsida</taxon>
        <taxon>eudicotyledons</taxon>
        <taxon>Gunneridae</taxon>
        <taxon>Pentapetalae</taxon>
        <taxon>rosids</taxon>
        <taxon>fabids</taxon>
        <taxon>Fagales</taxon>
        <taxon>Myricaceae</taxon>
        <taxon>Morella</taxon>
    </lineage>
</organism>
<reference evidence="3 4" key="1">
    <citation type="journal article" date="2019" name="Plant Biotechnol. J.">
        <title>The red bayberry genome and genetic basis of sex determination.</title>
        <authorList>
            <person name="Jia H.M."/>
            <person name="Jia H.J."/>
            <person name="Cai Q.L."/>
            <person name="Wang Y."/>
            <person name="Zhao H.B."/>
            <person name="Yang W.F."/>
            <person name="Wang G.Y."/>
            <person name="Li Y.H."/>
            <person name="Zhan D.L."/>
            <person name="Shen Y.T."/>
            <person name="Niu Q.F."/>
            <person name="Chang L."/>
            <person name="Qiu J."/>
            <person name="Zhao L."/>
            <person name="Xie H.B."/>
            <person name="Fu W.Y."/>
            <person name="Jin J."/>
            <person name="Li X.W."/>
            <person name="Jiao Y."/>
            <person name="Zhou C.C."/>
            <person name="Tu T."/>
            <person name="Chai C.Y."/>
            <person name="Gao J.L."/>
            <person name="Fan L.J."/>
            <person name="van de Weg E."/>
            <person name="Wang J.Y."/>
            <person name="Gao Z.S."/>
        </authorList>
    </citation>
    <scope>NUCLEOTIDE SEQUENCE [LARGE SCALE GENOMIC DNA]</scope>
    <source>
        <tissue evidence="3">Leaves</tissue>
    </source>
</reference>
<keyword evidence="2" id="KW-1133">Transmembrane helix</keyword>
<dbReference type="Proteomes" id="UP000516437">
    <property type="component" value="Chromosome 6"/>
</dbReference>
<name>A0A6A1V9I7_9ROSI</name>
<protein>
    <submittedName>
        <fullName evidence="3">Uncharacterized protein</fullName>
    </submittedName>
</protein>
<evidence type="ECO:0000313" key="3">
    <source>
        <dbReference type="EMBL" id="KAB1209331.1"/>
    </source>
</evidence>
<comment type="caution">
    <text evidence="3">The sequence shown here is derived from an EMBL/GenBank/DDBJ whole genome shotgun (WGS) entry which is preliminary data.</text>
</comment>
<gene>
    <name evidence="3" type="ORF">CJ030_MR6G016566</name>
</gene>
<keyword evidence="1" id="KW-0175">Coiled coil</keyword>
<feature type="coiled-coil region" evidence="1">
    <location>
        <begin position="25"/>
        <end position="52"/>
    </location>
</feature>
<proteinExistence type="predicted"/>